<keyword evidence="1" id="KW-1133">Transmembrane helix</keyword>
<reference evidence="3" key="1">
    <citation type="submission" date="2016-11" db="EMBL/GenBank/DDBJ databases">
        <authorList>
            <person name="Varghese N."/>
            <person name="Submissions S."/>
        </authorList>
    </citation>
    <scope>NUCLEOTIDE SEQUENCE [LARGE SCALE GENOMIC DNA]</scope>
    <source>
        <strain evidence="3">DSM 1811</strain>
    </source>
</reference>
<keyword evidence="3" id="KW-1185">Reference proteome</keyword>
<protein>
    <submittedName>
        <fullName evidence="2">Uncharacterized protein</fullName>
    </submittedName>
</protein>
<dbReference type="Proteomes" id="UP000184121">
    <property type="component" value="Unassembled WGS sequence"/>
</dbReference>
<dbReference type="AlphaFoldDB" id="A0A1M6Z1U2"/>
<evidence type="ECO:0000313" key="2">
    <source>
        <dbReference type="EMBL" id="SHL24481.1"/>
    </source>
</evidence>
<name>A0A1M6Z1U2_9FLAO</name>
<organism evidence="2 3">
    <name type="scientific">Flavobacterium saccharophilum</name>
    <dbReference type="NCBI Taxonomy" id="29534"/>
    <lineage>
        <taxon>Bacteria</taxon>
        <taxon>Pseudomonadati</taxon>
        <taxon>Bacteroidota</taxon>
        <taxon>Flavobacteriia</taxon>
        <taxon>Flavobacteriales</taxon>
        <taxon>Flavobacteriaceae</taxon>
        <taxon>Flavobacterium</taxon>
    </lineage>
</organism>
<proteinExistence type="predicted"/>
<feature type="transmembrane region" description="Helical" evidence="1">
    <location>
        <begin position="12"/>
        <end position="30"/>
    </location>
</feature>
<feature type="transmembrane region" description="Helical" evidence="1">
    <location>
        <begin position="70"/>
        <end position="88"/>
    </location>
</feature>
<feature type="transmembrane region" description="Helical" evidence="1">
    <location>
        <begin position="42"/>
        <end position="63"/>
    </location>
</feature>
<evidence type="ECO:0000256" key="1">
    <source>
        <dbReference type="SAM" id="Phobius"/>
    </source>
</evidence>
<gene>
    <name evidence="2" type="ORF">SAMN05444366_0084</name>
</gene>
<dbReference type="EMBL" id="FRBY01000001">
    <property type="protein sequence ID" value="SHL24481.1"/>
    <property type="molecule type" value="Genomic_DNA"/>
</dbReference>
<evidence type="ECO:0000313" key="3">
    <source>
        <dbReference type="Proteomes" id="UP000184121"/>
    </source>
</evidence>
<accession>A0A1M6Z1U2</accession>
<sequence length="92" mass="10738">MVSNLRPEIKTVLFFVIYFILFLTIRAVQPTGSPHGPNLSDIFFLLSIPISIIYTIILLYKYFKSGSKNYLSAIFVVTMLWILFYNSLKFIY</sequence>
<keyword evidence="1" id="KW-0812">Transmembrane</keyword>
<keyword evidence="1" id="KW-0472">Membrane</keyword>